<keyword evidence="2 3" id="KW-0378">Hydrolase</keyword>
<evidence type="ECO:0000313" key="6">
    <source>
        <dbReference type="Proteomes" id="UP000529946"/>
    </source>
</evidence>
<dbReference type="PROSITE" id="PS00122">
    <property type="entry name" value="CARBOXYLESTERASE_B_1"/>
    <property type="match status" value="1"/>
</dbReference>
<keyword evidence="3" id="KW-0732">Signal</keyword>
<keyword evidence="6" id="KW-1185">Reference proteome</keyword>
<comment type="caution">
    <text evidence="5">The sequence shown here is derived from an EMBL/GenBank/DDBJ whole genome shotgun (WGS) entry which is preliminary data.</text>
</comment>
<dbReference type="InterPro" id="IPR019826">
    <property type="entry name" value="Carboxylesterase_B_AS"/>
</dbReference>
<dbReference type="Proteomes" id="UP000529946">
    <property type="component" value="Unassembled WGS sequence"/>
</dbReference>
<dbReference type="PANTHER" id="PTHR43918">
    <property type="entry name" value="ACETYLCHOLINESTERASE"/>
    <property type="match status" value="1"/>
</dbReference>
<dbReference type="SUPFAM" id="SSF53474">
    <property type="entry name" value="alpha/beta-Hydrolases"/>
    <property type="match status" value="1"/>
</dbReference>
<accession>A0A7W6JC91</accession>
<protein>
    <recommendedName>
        <fullName evidence="3">Carboxylic ester hydrolase</fullName>
        <ecNumber evidence="3">3.1.1.-</ecNumber>
    </recommendedName>
</protein>
<gene>
    <name evidence="5" type="ORF">GGR12_001304</name>
</gene>
<evidence type="ECO:0000256" key="1">
    <source>
        <dbReference type="ARBA" id="ARBA00005964"/>
    </source>
</evidence>
<dbReference type="InterPro" id="IPR019819">
    <property type="entry name" value="Carboxylesterase_B_CS"/>
</dbReference>
<dbReference type="GO" id="GO:0052689">
    <property type="term" value="F:carboxylic ester hydrolase activity"/>
    <property type="evidence" value="ECO:0007669"/>
    <property type="project" value="TreeGrafter"/>
</dbReference>
<feature type="signal peptide" evidence="3">
    <location>
        <begin position="1"/>
        <end position="21"/>
    </location>
</feature>
<dbReference type="InterPro" id="IPR002018">
    <property type="entry name" value="CarbesteraseB"/>
</dbReference>
<dbReference type="EMBL" id="JACIDM010000001">
    <property type="protein sequence ID" value="MBB4082465.1"/>
    <property type="molecule type" value="Genomic_DNA"/>
</dbReference>
<feature type="domain" description="Carboxylesterase type B" evidence="4">
    <location>
        <begin position="25"/>
        <end position="342"/>
    </location>
</feature>
<reference evidence="5 6" key="1">
    <citation type="submission" date="2020-08" db="EMBL/GenBank/DDBJ databases">
        <title>Genomic Encyclopedia of Type Strains, Phase IV (KMG-IV): sequencing the most valuable type-strain genomes for metagenomic binning, comparative biology and taxonomic classification.</title>
        <authorList>
            <person name="Goeker M."/>
        </authorList>
    </citation>
    <scope>NUCLEOTIDE SEQUENCE [LARGE SCALE GENOMIC DNA]</scope>
    <source>
        <strain evidence="5 6">DSM 23960</strain>
    </source>
</reference>
<feature type="chain" id="PRO_5031596622" description="Carboxylic ester hydrolase" evidence="3">
    <location>
        <begin position="22"/>
        <end position="547"/>
    </location>
</feature>
<evidence type="ECO:0000256" key="2">
    <source>
        <dbReference type="ARBA" id="ARBA00022801"/>
    </source>
</evidence>
<evidence type="ECO:0000313" key="5">
    <source>
        <dbReference type="EMBL" id="MBB4082465.1"/>
    </source>
</evidence>
<evidence type="ECO:0000259" key="4">
    <source>
        <dbReference type="Pfam" id="PF00135"/>
    </source>
</evidence>
<dbReference type="PROSITE" id="PS51257">
    <property type="entry name" value="PROKAR_LIPOPROTEIN"/>
    <property type="match status" value="1"/>
</dbReference>
<feature type="domain" description="Carboxylesterase type B" evidence="4">
    <location>
        <begin position="386"/>
        <end position="501"/>
    </location>
</feature>
<evidence type="ECO:0000256" key="3">
    <source>
        <dbReference type="RuleBase" id="RU361235"/>
    </source>
</evidence>
<dbReference type="InterPro" id="IPR050654">
    <property type="entry name" value="AChE-related_enzymes"/>
</dbReference>
<organism evidence="5 6">
    <name type="scientific">Brevundimonas lenta</name>
    <dbReference type="NCBI Taxonomy" id="424796"/>
    <lineage>
        <taxon>Bacteria</taxon>
        <taxon>Pseudomonadati</taxon>
        <taxon>Pseudomonadota</taxon>
        <taxon>Alphaproteobacteria</taxon>
        <taxon>Caulobacterales</taxon>
        <taxon>Caulobacteraceae</taxon>
        <taxon>Brevundimonas</taxon>
    </lineage>
</organism>
<dbReference type="EC" id="3.1.1.-" evidence="3"/>
<dbReference type="PANTHER" id="PTHR43918:SF4">
    <property type="entry name" value="CARBOXYLIC ESTER HYDROLASE"/>
    <property type="match status" value="1"/>
</dbReference>
<proteinExistence type="inferred from homology"/>
<dbReference type="RefSeq" id="WP_343053128.1">
    <property type="nucleotide sequence ID" value="NZ_BAAAER010000011.1"/>
</dbReference>
<dbReference type="PROSITE" id="PS00941">
    <property type="entry name" value="CARBOXYLESTERASE_B_2"/>
    <property type="match status" value="1"/>
</dbReference>
<comment type="similarity">
    <text evidence="1 3">Belongs to the type-B carboxylesterase/lipase family.</text>
</comment>
<dbReference type="AlphaFoldDB" id="A0A7W6JC91"/>
<sequence length="547" mass="58407">MRGAVSLMAALLILGCTHVEAARAQPVVDAPAGSLRGEALAGVDVYRGVPYALPPSGWRRWRPPAEIPRWRGTRDASRFGPACHQPVGRSTSIYAAAEDPVMSEDCLFLNVWTPQGASKAPVFVWIHGGALVGGASNETTYDAARMAASQGMVVVSINYRLGVLGYMAHPELSVESRRNVSGNYGLLDQIAALKWVEANIAAFGGDPDNVTIAGESAGGLSVMYLMAAPQARGLFDRAIAQSAYMISTSELRSSRYGDPPAEGVGYWVQGVVGAENLAAMRAMDPQALTMAAAGAGFTPRGTIDGDVLPEELVTIFDRGEQAPVPLLAGFNAGEIRSLRALAPAEPADAAAYEGEIRARYGELAEAFLALYPSSDIPGSILATPRDGLYGWTAERLVRRQTRLGQPAFLYYFDHGYPAADDAGLHAFHAAELPYVFGTADRTPPRWPAIPDTAVEHDLSAAMMAYWGSFARDGAPKAPDQPDWPAYGSTRSYMAFEQGPVVRERLMPGMYELHEAVVCRRRVAGGVPWTFNFGVISPPLPPAAPACP</sequence>
<dbReference type="InterPro" id="IPR029058">
    <property type="entry name" value="AB_hydrolase_fold"/>
</dbReference>
<dbReference type="Pfam" id="PF00135">
    <property type="entry name" value="COesterase"/>
    <property type="match status" value="2"/>
</dbReference>
<name>A0A7W6JC91_9CAUL</name>
<dbReference type="Gene3D" id="3.40.50.1820">
    <property type="entry name" value="alpha/beta hydrolase"/>
    <property type="match status" value="1"/>
</dbReference>